<comment type="pathway">
    <text evidence="11 12">Cell wall biogenesis; peptidoglycan biosynthesis.</text>
</comment>
<dbReference type="EC" id="6.3.2.13" evidence="11"/>
<reference evidence="16" key="1">
    <citation type="submission" date="2013-01" db="EMBL/GenBank/DDBJ databases">
        <title>Genome draft of Hydrogenophaga taeniospiralis 2K1.</title>
        <authorList>
            <person name="Gomila M."/>
            <person name="Lalucat J."/>
        </authorList>
    </citation>
    <scope>NUCLEOTIDE SEQUENCE</scope>
    <source>
        <strain evidence="16">CCUG 15921</strain>
    </source>
</reference>
<comment type="function">
    <text evidence="11">Catalyzes the addition of meso-diaminopimelic acid to the nucleotide precursor UDP-N-acetylmuramoyl-L-alanyl-D-glutamate (UMAG) in the biosynthesis of bacterial cell-wall peptidoglycan.</text>
</comment>
<evidence type="ECO:0000256" key="9">
    <source>
        <dbReference type="ARBA" id="ARBA00023306"/>
    </source>
</evidence>
<comment type="caution">
    <text evidence="16">The sequence shown here is derived from an EMBL/GenBank/DDBJ whole genome shotgun (WGS) entry which is preliminary data.</text>
</comment>
<keyword evidence="7 11" id="KW-0133">Cell shape</keyword>
<feature type="binding site" evidence="11">
    <location>
        <position position="479"/>
    </location>
    <ligand>
        <name>meso-2,6-diaminopimelate</name>
        <dbReference type="ChEBI" id="CHEBI:57791"/>
    </ligand>
</feature>
<evidence type="ECO:0000256" key="1">
    <source>
        <dbReference type="ARBA" id="ARBA00005898"/>
    </source>
</evidence>
<dbReference type="Pfam" id="PF02875">
    <property type="entry name" value="Mur_ligase_C"/>
    <property type="match status" value="1"/>
</dbReference>
<dbReference type="InterPro" id="IPR000713">
    <property type="entry name" value="Mur_ligase_N"/>
</dbReference>
<feature type="domain" description="Mur ligase central" evidence="15">
    <location>
        <begin position="108"/>
        <end position="329"/>
    </location>
</feature>
<dbReference type="PANTHER" id="PTHR23135">
    <property type="entry name" value="MUR LIGASE FAMILY MEMBER"/>
    <property type="match status" value="1"/>
</dbReference>
<keyword evidence="10 11" id="KW-0961">Cell wall biogenesis/degradation</keyword>
<proteinExistence type="inferred from homology"/>
<dbReference type="InterPro" id="IPR013221">
    <property type="entry name" value="Mur_ligase_cen"/>
</dbReference>
<feature type="binding site" evidence="11">
    <location>
        <position position="27"/>
    </location>
    <ligand>
        <name>UDP-N-acetyl-alpha-D-muramoyl-L-alanyl-D-glutamate</name>
        <dbReference type="ChEBI" id="CHEBI:83900"/>
    </ligand>
</feature>
<dbReference type="AlphaFoldDB" id="A0A9X4SGB0"/>
<feature type="domain" description="Mur ligase C-terminal" evidence="14">
    <location>
        <begin position="351"/>
        <end position="481"/>
    </location>
</feature>
<evidence type="ECO:0000256" key="12">
    <source>
        <dbReference type="RuleBase" id="RU004135"/>
    </source>
</evidence>
<keyword evidence="5 11" id="KW-0547">Nucleotide-binding</keyword>
<keyword evidence="6 11" id="KW-0067">ATP-binding</keyword>
<dbReference type="GO" id="GO:0005737">
    <property type="term" value="C:cytoplasm"/>
    <property type="evidence" value="ECO:0007669"/>
    <property type="project" value="UniProtKB-SubCell"/>
</dbReference>
<dbReference type="InterPro" id="IPR018109">
    <property type="entry name" value="Folylpolyglutamate_synth_CS"/>
</dbReference>
<dbReference type="Gene3D" id="3.90.190.20">
    <property type="entry name" value="Mur ligase, C-terminal domain"/>
    <property type="match status" value="1"/>
</dbReference>
<dbReference type="GO" id="GO:0004326">
    <property type="term" value="F:tetrahydrofolylpolyglutamate synthase activity"/>
    <property type="evidence" value="ECO:0007669"/>
    <property type="project" value="InterPro"/>
</dbReference>
<dbReference type="Proteomes" id="UP001152876">
    <property type="component" value="Unassembled WGS sequence"/>
</dbReference>
<dbReference type="PANTHER" id="PTHR23135:SF4">
    <property type="entry name" value="UDP-N-ACETYLMURAMOYL-L-ALANYL-D-GLUTAMATE--2,6-DIAMINOPIMELATE LIGASE MURE HOMOLOG, CHLOROPLASTIC"/>
    <property type="match status" value="1"/>
</dbReference>
<name>A0A9X4SGB0_9BURK</name>
<dbReference type="EMBL" id="AOGK01000014">
    <property type="protein sequence ID" value="MDG5976831.1"/>
    <property type="molecule type" value="Genomic_DNA"/>
</dbReference>
<evidence type="ECO:0000256" key="5">
    <source>
        <dbReference type="ARBA" id="ARBA00022741"/>
    </source>
</evidence>
<comment type="subcellular location">
    <subcellularLocation>
        <location evidence="11 12">Cytoplasm</location>
    </subcellularLocation>
</comment>
<dbReference type="InterPro" id="IPR005761">
    <property type="entry name" value="UDP-N-AcMur-Glu-dNH2Pim_ligase"/>
</dbReference>
<dbReference type="InterPro" id="IPR035911">
    <property type="entry name" value="MurE/MurF_N"/>
</dbReference>
<dbReference type="PROSITE" id="PS01011">
    <property type="entry name" value="FOLYLPOLYGLU_SYNT_1"/>
    <property type="match status" value="1"/>
</dbReference>
<feature type="binding site" evidence="11">
    <location>
        <position position="404"/>
    </location>
    <ligand>
        <name>meso-2,6-diaminopimelate</name>
        <dbReference type="ChEBI" id="CHEBI:57791"/>
    </ligand>
</feature>
<keyword evidence="17" id="KW-1185">Reference proteome</keyword>
<dbReference type="GO" id="GO:0005524">
    <property type="term" value="F:ATP binding"/>
    <property type="evidence" value="ECO:0007669"/>
    <property type="project" value="UniProtKB-UniRule"/>
</dbReference>
<feature type="binding site" evidence="11">
    <location>
        <position position="194"/>
    </location>
    <ligand>
        <name>UDP-N-acetyl-alpha-D-muramoyl-L-alanyl-D-glutamate</name>
        <dbReference type="ChEBI" id="CHEBI:83900"/>
    </ligand>
</feature>
<dbReference type="NCBIfam" id="TIGR01085">
    <property type="entry name" value="murE"/>
    <property type="match status" value="1"/>
</dbReference>
<evidence type="ECO:0000256" key="7">
    <source>
        <dbReference type="ARBA" id="ARBA00022960"/>
    </source>
</evidence>
<evidence type="ECO:0000256" key="2">
    <source>
        <dbReference type="ARBA" id="ARBA00022490"/>
    </source>
</evidence>
<dbReference type="SUPFAM" id="SSF53623">
    <property type="entry name" value="MurD-like peptide ligases, catalytic domain"/>
    <property type="match status" value="1"/>
</dbReference>
<dbReference type="SUPFAM" id="SSF53244">
    <property type="entry name" value="MurD-like peptide ligases, peptide-binding domain"/>
    <property type="match status" value="1"/>
</dbReference>
<protein>
    <recommendedName>
        <fullName evidence="11">UDP-N-acetylmuramoyl-L-alanyl-D-glutamate--2,6-diaminopimelate ligase</fullName>
        <ecNumber evidence="11">6.3.2.13</ecNumber>
    </recommendedName>
    <alternativeName>
        <fullName evidence="11">Meso-A2pm-adding enzyme</fullName>
    </alternativeName>
    <alternativeName>
        <fullName evidence="11">Meso-diaminopimelate-adding enzyme</fullName>
    </alternativeName>
    <alternativeName>
        <fullName evidence="11">UDP-MurNAc-L-Ala-D-Glu:meso-diaminopimelate ligase</fullName>
    </alternativeName>
    <alternativeName>
        <fullName evidence="11">UDP-MurNAc-tripeptide synthetase</fullName>
    </alternativeName>
    <alternativeName>
        <fullName evidence="11">UDP-N-acetylmuramyl-tripeptide synthetase</fullName>
    </alternativeName>
</protein>
<keyword evidence="3 11" id="KW-0436">Ligase</keyword>
<evidence type="ECO:0000259" key="14">
    <source>
        <dbReference type="Pfam" id="PF02875"/>
    </source>
</evidence>
<evidence type="ECO:0000313" key="17">
    <source>
        <dbReference type="Proteomes" id="UP001152876"/>
    </source>
</evidence>
<feature type="binding site" evidence="11">
    <location>
        <position position="483"/>
    </location>
    <ligand>
        <name>meso-2,6-diaminopimelate</name>
        <dbReference type="ChEBI" id="CHEBI:57791"/>
    </ligand>
</feature>
<keyword evidence="4 11" id="KW-0132">Cell division</keyword>
<dbReference type="HAMAP" id="MF_00208">
    <property type="entry name" value="MurE"/>
    <property type="match status" value="1"/>
</dbReference>
<dbReference type="NCBIfam" id="NF001126">
    <property type="entry name" value="PRK00139.1-4"/>
    <property type="match status" value="1"/>
</dbReference>
<dbReference type="GO" id="GO:0008360">
    <property type="term" value="P:regulation of cell shape"/>
    <property type="evidence" value="ECO:0007669"/>
    <property type="project" value="UniProtKB-KW"/>
</dbReference>
<feature type="modified residue" description="N6-carboxylysine" evidence="11">
    <location>
        <position position="226"/>
    </location>
</feature>
<dbReference type="GO" id="GO:0008765">
    <property type="term" value="F:UDP-N-acetylmuramoylalanyl-D-glutamate-2,6-diaminopimelate ligase activity"/>
    <property type="evidence" value="ECO:0007669"/>
    <property type="project" value="UniProtKB-UniRule"/>
</dbReference>
<keyword evidence="2 11" id="KW-0963">Cytoplasm</keyword>
<comment type="cofactor">
    <cofactor evidence="11">
        <name>Mg(2+)</name>
        <dbReference type="ChEBI" id="CHEBI:18420"/>
    </cofactor>
</comment>
<dbReference type="Gene3D" id="3.40.1390.10">
    <property type="entry name" value="MurE/MurF, N-terminal domain"/>
    <property type="match status" value="1"/>
</dbReference>
<comment type="similarity">
    <text evidence="1 11">Belongs to the MurCDEF family. MurE subfamily.</text>
</comment>
<dbReference type="GO" id="GO:0009252">
    <property type="term" value="P:peptidoglycan biosynthetic process"/>
    <property type="evidence" value="ECO:0007669"/>
    <property type="project" value="UniProtKB-UniRule"/>
</dbReference>
<evidence type="ECO:0000256" key="3">
    <source>
        <dbReference type="ARBA" id="ARBA00022598"/>
    </source>
</evidence>
<evidence type="ECO:0000259" key="13">
    <source>
        <dbReference type="Pfam" id="PF01225"/>
    </source>
</evidence>
<keyword evidence="8 11" id="KW-0573">Peptidoglycan synthesis</keyword>
<dbReference type="GO" id="GO:0071555">
    <property type="term" value="P:cell wall organization"/>
    <property type="evidence" value="ECO:0007669"/>
    <property type="project" value="UniProtKB-KW"/>
</dbReference>
<feature type="binding site" evidence="11">
    <location>
        <begin position="159"/>
        <end position="160"/>
    </location>
    <ligand>
        <name>UDP-N-acetyl-alpha-D-muramoyl-L-alanyl-D-glutamate</name>
        <dbReference type="ChEBI" id="CHEBI:83900"/>
    </ligand>
</feature>
<feature type="binding site" evidence="11">
    <location>
        <position position="186"/>
    </location>
    <ligand>
        <name>UDP-N-acetyl-alpha-D-muramoyl-L-alanyl-D-glutamate</name>
        <dbReference type="ChEBI" id="CHEBI:83900"/>
    </ligand>
</feature>
<evidence type="ECO:0000256" key="11">
    <source>
        <dbReference type="HAMAP-Rule" id="MF_00208"/>
    </source>
</evidence>
<evidence type="ECO:0000256" key="4">
    <source>
        <dbReference type="ARBA" id="ARBA00022618"/>
    </source>
</evidence>
<gene>
    <name evidence="11 16" type="primary">murE</name>
    <name evidence="16" type="ORF">H010_16304</name>
</gene>
<keyword evidence="11" id="KW-0460">Magnesium</keyword>
<feature type="binding site" evidence="11">
    <location>
        <begin position="110"/>
        <end position="116"/>
    </location>
    <ligand>
        <name>ATP</name>
        <dbReference type="ChEBI" id="CHEBI:30616"/>
    </ligand>
</feature>
<feature type="domain" description="Mur ligase N-terminal catalytic" evidence="13">
    <location>
        <begin position="24"/>
        <end position="67"/>
    </location>
</feature>
<comment type="PTM">
    <text evidence="11">Carboxylation is probably crucial for Mg(2+) binding and, consequently, for the gamma-phosphate positioning of ATP.</text>
</comment>
<dbReference type="InterPro" id="IPR004101">
    <property type="entry name" value="Mur_ligase_C"/>
</dbReference>
<dbReference type="Pfam" id="PF01225">
    <property type="entry name" value="Mur_ligase"/>
    <property type="match status" value="1"/>
</dbReference>
<dbReference type="GO" id="GO:0051301">
    <property type="term" value="P:cell division"/>
    <property type="evidence" value="ECO:0007669"/>
    <property type="project" value="UniProtKB-KW"/>
</dbReference>
<dbReference type="SUPFAM" id="SSF63418">
    <property type="entry name" value="MurE/MurF N-terminal domain"/>
    <property type="match status" value="1"/>
</dbReference>
<keyword evidence="9 11" id="KW-0131">Cell cycle</keyword>
<dbReference type="InterPro" id="IPR036565">
    <property type="entry name" value="Mur-like_cat_sf"/>
</dbReference>
<feature type="binding site" evidence="11">
    <location>
        <begin position="428"/>
        <end position="431"/>
    </location>
    <ligand>
        <name>meso-2,6-diaminopimelate</name>
        <dbReference type="ChEBI" id="CHEBI:57791"/>
    </ligand>
</feature>
<evidence type="ECO:0000256" key="10">
    <source>
        <dbReference type="ARBA" id="ARBA00023316"/>
    </source>
</evidence>
<evidence type="ECO:0000256" key="8">
    <source>
        <dbReference type="ARBA" id="ARBA00022984"/>
    </source>
</evidence>
<dbReference type="GO" id="GO:0000287">
    <property type="term" value="F:magnesium ion binding"/>
    <property type="evidence" value="ECO:0007669"/>
    <property type="project" value="UniProtKB-UniRule"/>
</dbReference>
<feature type="short sequence motif" description="Meso-diaminopimelate recognition motif" evidence="11">
    <location>
        <begin position="428"/>
        <end position="431"/>
    </location>
</feature>
<evidence type="ECO:0000256" key="6">
    <source>
        <dbReference type="ARBA" id="ARBA00022840"/>
    </source>
</evidence>
<comment type="catalytic activity">
    <reaction evidence="11">
        <text>UDP-N-acetyl-alpha-D-muramoyl-L-alanyl-D-glutamate + meso-2,6-diaminopimelate + ATP = UDP-N-acetyl-alpha-D-muramoyl-L-alanyl-gamma-D-glutamyl-meso-2,6-diaminopimelate + ADP + phosphate + H(+)</text>
        <dbReference type="Rhea" id="RHEA:23676"/>
        <dbReference type="ChEBI" id="CHEBI:15378"/>
        <dbReference type="ChEBI" id="CHEBI:30616"/>
        <dbReference type="ChEBI" id="CHEBI:43474"/>
        <dbReference type="ChEBI" id="CHEBI:57791"/>
        <dbReference type="ChEBI" id="CHEBI:83900"/>
        <dbReference type="ChEBI" id="CHEBI:83905"/>
        <dbReference type="ChEBI" id="CHEBI:456216"/>
        <dbReference type="EC" id="6.3.2.13"/>
    </reaction>
</comment>
<evidence type="ECO:0000313" key="16">
    <source>
        <dbReference type="EMBL" id="MDG5976831.1"/>
    </source>
</evidence>
<dbReference type="Gene3D" id="3.40.1190.10">
    <property type="entry name" value="Mur-like, catalytic domain"/>
    <property type="match status" value="1"/>
</dbReference>
<organism evidence="16 17">
    <name type="scientific">Hydrogenophaga taeniospiralis CCUG 15921</name>
    <dbReference type="NCBI Taxonomy" id="1281780"/>
    <lineage>
        <taxon>Bacteria</taxon>
        <taxon>Pseudomonadati</taxon>
        <taxon>Pseudomonadota</taxon>
        <taxon>Betaproteobacteria</taxon>
        <taxon>Burkholderiales</taxon>
        <taxon>Comamonadaceae</taxon>
        <taxon>Hydrogenophaga</taxon>
    </lineage>
</organism>
<comment type="caution">
    <text evidence="11">Lacks conserved residue(s) required for the propagation of feature annotation.</text>
</comment>
<accession>A0A9X4SGB0</accession>
<dbReference type="Pfam" id="PF08245">
    <property type="entry name" value="Mur_ligase_M"/>
    <property type="match status" value="1"/>
</dbReference>
<sequence length="516" mass="53664">MMLTLQTPQAVADWLRERVRGQLHCDSRRVQPGDGFVAWPGAATDGRRYVAGALQAGAAAALVERDGAEAFDVGDDRVAAVPGLKAQAGPIASAFYADPSAALDLVAITGTNGKTSSAWWVAQLLSAAGKPCAVVGTLGIGQPPLAGDQGHALVPTGLTTPDPVLLQARLRGMVDAGLTACAIEASSIGLIEGRLNACRIRVAVFTNFTQDHLDFHGSMADYWAAKAALFDWPGLASAVLNLDDPRGAELAQTLAPRGLDLWTVALDDGTPAAPSARLCARDIAFTHNGMRLTVVERDASGAEVQSHALSLPMVGRYNVSNLLCVLATARALGVPLADAVRACQALTPVPGRMEQVPAVVGQPLVLVDYAHTPDALEKALQALQPLARQRGGALWAVVGCGGDRDASKRPLMAAVAEREAQHAVLTSDNPRSEDPLAILAQMRAGLSMPARAVVEADRALAIAQAVQRAGADDVVLIAGKGHEDYQEVKGVKKPFSDLAQAQAALQQRAAAQGAQA</sequence>
<evidence type="ECO:0000259" key="15">
    <source>
        <dbReference type="Pfam" id="PF08245"/>
    </source>
</evidence>
<dbReference type="InterPro" id="IPR036615">
    <property type="entry name" value="Mur_ligase_C_dom_sf"/>
</dbReference>